<evidence type="ECO:0000256" key="1">
    <source>
        <dbReference type="ARBA" id="ARBA00023125"/>
    </source>
</evidence>
<evidence type="ECO:0000313" key="4">
    <source>
        <dbReference type="Proteomes" id="UP000886740"/>
    </source>
</evidence>
<dbReference type="SUPFAM" id="SSF47413">
    <property type="entry name" value="lambda repressor-like DNA-binding domains"/>
    <property type="match status" value="1"/>
</dbReference>
<dbReference type="PROSITE" id="PS50943">
    <property type="entry name" value="HTH_CROC1"/>
    <property type="match status" value="1"/>
</dbReference>
<dbReference type="InterPro" id="IPR013430">
    <property type="entry name" value="Toxin_antidote_HigA"/>
</dbReference>
<dbReference type="InterPro" id="IPR001387">
    <property type="entry name" value="Cro/C1-type_HTH"/>
</dbReference>
<dbReference type="NCBIfam" id="TIGR02607">
    <property type="entry name" value="antidote_HigA"/>
    <property type="match status" value="1"/>
</dbReference>
<dbReference type="PANTHER" id="PTHR36924">
    <property type="entry name" value="ANTITOXIN HIGA-1"/>
    <property type="match status" value="1"/>
</dbReference>
<evidence type="ECO:0000313" key="3">
    <source>
        <dbReference type="EMBL" id="HIX74758.1"/>
    </source>
</evidence>
<gene>
    <name evidence="3" type="ORF">H9977_06980</name>
</gene>
<sequence>MITLEGVDPTMIANNLTPSEPVHPGEILKDEIAYRGISTTRLAEQMGISTNTLNDLLNARQAITTRYALLFEAALGIDAEPLLKMQTDYDMHVAKSDKNFLERLANIRKLAAAL</sequence>
<dbReference type="AlphaFoldDB" id="A0A9D2BG31"/>
<comment type="caution">
    <text evidence="3">The sequence shown here is derived from an EMBL/GenBank/DDBJ whole genome shotgun (WGS) entry which is preliminary data.</text>
</comment>
<dbReference type="PANTHER" id="PTHR36924:SF1">
    <property type="entry name" value="ANTITOXIN HIGA-1"/>
    <property type="match status" value="1"/>
</dbReference>
<dbReference type="Gene3D" id="1.10.260.40">
    <property type="entry name" value="lambda repressor-like DNA-binding domains"/>
    <property type="match status" value="1"/>
</dbReference>
<reference evidence="3" key="2">
    <citation type="submission" date="2021-04" db="EMBL/GenBank/DDBJ databases">
        <authorList>
            <person name="Gilroy R."/>
        </authorList>
    </citation>
    <scope>NUCLEOTIDE SEQUENCE</scope>
    <source>
        <strain evidence="3">ChiGjej6B6-14162</strain>
    </source>
</reference>
<dbReference type="InterPro" id="IPR010982">
    <property type="entry name" value="Lambda_DNA-bd_dom_sf"/>
</dbReference>
<dbReference type="GO" id="GO:0003677">
    <property type="term" value="F:DNA binding"/>
    <property type="evidence" value="ECO:0007669"/>
    <property type="project" value="UniProtKB-KW"/>
</dbReference>
<keyword evidence="1" id="KW-0238">DNA-binding</keyword>
<protein>
    <submittedName>
        <fullName evidence="3">HigA family addiction module antidote protein</fullName>
    </submittedName>
</protein>
<feature type="domain" description="HTH cro/C1-type" evidence="2">
    <location>
        <begin position="28"/>
        <end position="82"/>
    </location>
</feature>
<proteinExistence type="predicted"/>
<name>A0A9D2BG31_9BACT</name>
<organism evidence="3 4">
    <name type="scientific">Candidatus Parabacteroides intestinipullorum</name>
    <dbReference type="NCBI Taxonomy" id="2838723"/>
    <lineage>
        <taxon>Bacteria</taxon>
        <taxon>Pseudomonadati</taxon>
        <taxon>Bacteroidota</taxon>
        <taxon>Bacteroidia</taxon>
        <taxon>Bacteroidales</taxon>
        <taxon>Tannerellaceae</taxon>
        <taxon>Parabacteroides</taxon>
    </lineage>
</organism>
<dbReference type="CDD" id="cd00093">
    <property type="entry name" value="HTH_XRE"/>
    <property type="match status" value="1"/>
</dbReference>
<dbReference type="Proteomes" id="UP000886740">
    <property type="component" value="Unassembled WGS sequence"/>
</dbReference>
<evidence type="ECO:0000259" key="2">
    <source>
        <dbReference type="PROSITE" id="PS50943"/>
    </source>
</evidence>
<dbReference type="SMART" id="SM00530">
    <property type="entry name" value="HTH_XRE"/>
    <property type="match status" value="1"/>
</dbReference>
<dbReference type="EMBL" id="DXEL01000048">
    <property type="protein sequence ID" value="HIX74758.1"/>
    <property type="molecule type" value="Genomic_DNA"/>
</dbReference>
<reference evidence="3" key="1">
    <citation type="journal article" date="2021" name="PeerJ">
        <title>Extensive microbial diversity within the chicken gut microbiome revealed by metagenomics and culture.</title>
        <authorList>
            <person name="Gilroy R."/>
            <person name="Ravi A."/>
            <person name="Getino M."/>
            <person name="Pursley I."/>
            <person name="Horton D.L."/>
            <person name="Alikhan N.F."/>
            <person name="Baker D."/>
            <person name="Gharbi K."/>
            <person name="Hall N."/>
            <person name="Watson M."/>
            <person name="Adriaenssens E.M."/>
            <person name="Foster-Nyarko E."/>
            <person name="Jarju S."/>
            <person name="Secka A."/>
            <person name="Antonio M."/>
            <person name="Oren A."/>
            <person name="Chaudhuri R.R."/>
            <person name="La Ragione R."/>
            <person name="Hildebrand F."/>
            <person name="Pallen M.J."/>
        </authorList>
    </citation>
    <scope>NUCLEOTIDE SEQUENCE</scope>
    <source>
        <strain evidence="3">ChiGjej6B6-14162</strain>
    </source>
</reference>
<accession>A0A9D2BG31</accession>
<dbReference type="Pfam" id="PF01381">
    <property type="entry name" value="HTH_3"/>
    <property type="match status" value="1"/>
</dbReference>